<evidence type="ECO:0000259" key="10">
    <source>
        <dbReference type="Pfam" id="PF02108"/>
    </source>
</evidence>
<comment type="function">
    <text evidence="1">Needed for flagellar regrowth and assembly.</text>
</comment>
<dbReference type="OrthoDB" id="6397640at2"/>
<keyword evidence="12" id="KW-0969">Cilium</keyword>
<keyword evidence="9" id="KW-1006">Bacterial flagellum protein export</keyword>
<keyword evidence="12" id="KW-0282">Flagellum</keyword>
<evidence type="ECO:0000256" key="9">
    <source>
        <dbReference type="ARBA" id="ARBA00023225"/>
    </source>
</evidence>
<evidence type="ECO:0000256" key="8">
    <source>
        <dbReference type="ARBA" id="ARBA00022927"/>
    </source>
</evidence>
<dbReference type="InterPro" id="IPR000563">
    <property type="entry name" value="Flag_FliH"/>
</dbReference>
<dbReference type="PANTHER" id="PTHR34982">
    <property type="entry name" value="YOP PROTEINS TRANSLOCATION PROTEIN L"/>
    <property type="match status" value="1"/>
</dbReference>
<protein>
    <recommendedName>
        <fullName evidence="4">Flagellar assembly protein FliH</fullName>
    </recommendedName>
</protein>
<comment type="caution">
    <text evidence="12">The sequence shown here is derived from an EMBL/GenBank/DDBJ whole genome shotgun (WGS) entry which is preliminary data.</text>
</comment>
<sequence length="230" mass="25597">MSIKVVKGASVEWRPYRFSPLPDLEAQALINDPIAFQRAIAEGFQEGNEKGYLEGLAQGRESGHQQGFTAGHEEGLKQGLVQGQRDGRLAFDQASEPLQATNNLLRTFMAEFERKRREELLALVKKVSEQVIRCELTLSPMQLLTLAEEALSGMALESEDVHIQLHPQEFARIKDLAPDRAAAWRLVADDTLALGECRIVTPQAEVDVGCQQRLDACVSTLSEHLHLIEE</sequence>
<keyword evidence="8" id="KW-0653">Protein transport</keyword>
<evidence type="ECO:0000256" key="2">
    <source>
        <dbReference type="ARBA" id="ARBA00004496"/>
    </source>
</evidence>
<dbReference type="EMBL" id="VFIP01000015">
    <property type="protein sequence ID" value="TWR95367.1"/>
    <property type="molecule type" value="Genomic_DNA"/>
</dbReference>
<dbReference type="PANTHER" id="PTHR34982:SF1">
    <property type="entry name" value="FLAGELLAR ASSEMBLY PROTEIN FLIH"/>
    <property type="match status" value="1"/>
</dbReference>
<organism evidence="12 13">
    <name type="scientific">Pseudomonas saxonica</name>
    <dbReference type="NCBI Taxonomy" id="2600598"/>
    <lineage>
        <taxon>Bacteria</taxon>
        <taxon>Pseudomonadati</taxon>
        <taxon>Pseudomonadota</taxon>
        <taxon>Gammaproteobacteria</taxon>
        <taxon>Pseudomonadales</taxon>
        <taxon>Pseudomonadaceae</taxon>
        <taxon>Pseudomonas</taxon>
    </lineage>
</organism>
<dbReference type="Pfam" id="PF02108">
    <property type="entry name" value="FliH"/>
    <property type="match status" value="1"/>
</dbReference>
<feature type="domain" description="Flagellar assembly protein FliH/Type III secretion system HrpE" evidence="10">
    <location>
        <begin position="94"/>
        <end position="216"/>
    </location>
</feature>
<name>A0A5C5PYF2_9PSED</name>
<accession>A0A5C5PYF2</accession>
<dbReference type="NCBIfam" id="NF009925">
    <property type="entry name" value="PRK13386.1"/>
    <property type="match status" value="1"/>
</dbReference>
<comment type="subcellular location">
    <subcellularLocation>
        <location evidence="2">Cytoplasm</location>
    </subcellularLocation>
</comment>
<dbReference type="PRINTS" id="PR01003">
    <property type="entry name" value="FLGFLIH"/>
</dbReference>
<dbReference type="EMBL" id="VFIO01000006">
    <property type="protein sequence ID" value="TWR88116.1"/>
    <property type="molecule type" value="Genomic_DNA"/>
</dbReference>
<evidence type="ECO:0000256" key="7">
    <source>
        <dbReference type="ARBA" id="ARBA00022795"/>
    </source>
</evidence>
<evidence type="ECO:0000313" key="13">
    <source>
        <dbReference type="Proteomes" id="UP000317901"/>
    </source>
</evidence>
<keyword evidence="12" id="KW-0966">Cell projection</keyword>
<evidence type="ECO:0000313" key="11">
    <source>
        <dbReference type="EMBL" id="TWR88116.1"/>
    </source>
</evidence>
<dbReference type="GO" id="GO:0044781">
    <property type="term" value="P:bacterial-type flagellum organization"/>
    <property type="evidence" value="ECO:0007669"/>
    <property type="project" value="UniProtKB-KW"/>
</dbReference>
<evidence type="ECO:0000313" key="12">
    <source>
        <dbReference type="EMBL" id="TWR95367.1"/>
    </source>
</evidence>
<evidence type="ECO:0000256" key="6">
    <source>
        <dbReference type="ARBA" id="ARBA00022490"/>
    </source>
</evidence>
<dbReference type="Proteomes" id="UP000318428">
    <property type="component" value="Unassembled WGS sequence"/>
</dbReference>
<reference evidence="13 14" key="1">
    <citation type="submission" date="2019-06" db="EMBL/GenBank/DDBJ databases">
        <title>Pseudomonas bimorpha sp. nov. isolated from bovine raw milk and skim milk concentrate.</title>
        <authorList>
            <person name="Hofmann K."/>
            <person name="Huptas C."/>
            <person name="Doll E."/>
            <person name="Scherer S."/>
            <person name="Wenning M."/>
        </authorList>
    </citation>
    <scope>NUCLEOTIDE SEQUENCE [LARGE SCALE GENOMIC DNA]</scope>
    <source>
        <strain evidence="11 14">DSM 108989</strain>
        <strain evidence="12 13">DSM 108990</strain>
    </source>
</reference>
<keyword evidence="5" id="KW-0813">Transport</keyword>
<dbReference type="GO" id="GO:0015031">
    <property type="term" value="P:protein transport"/>
    <property type="evidence" value="ECO:0007669"/>
    <property type="project" value="UniProtKB-KW"/>
</dbReference>
<dbReference type="GO" id="GO:0071973">
    <property type="term" value="P:bacterial-type flagellum-dependent cell motility"/>
    <property type="evidence" value="ECO:0007669"/>
    <property type="project" value="InterPro"/>
</dbReference>
<evidence type="ECO:0000256" key="1">
    <source>
        <dbReference type="ARBA" id="ARBA00003041"/>
    </source>
</evidence>
<keyword evidence="14" id="KW-1185">Reference proteome</keyword>
<proteinExistence type="inferred from homology"/>
<dbReference type="GO" id="GO:0009288">
    <property type="term" value="C:bacterial-type flagellum"/>
    <property type="evidence" value="ECO:0007669"/>
    <property type="project" value="InterPro"/>
</dbReference>
<dbReference type="InterPro" id="IPR018035">
    <property type="entry name" value="Flagellar_FliH/T3SS_HrpE"/>
</dbReference>
<comment type="similarity">
    <text evidence="3">Belongs to the FliH family.</text>
</comment>
<evidence type="ECO:0000256" key="3">
    <source>
        <dbReference type="ARBA" id="ARBA00006602"/>
    </source>
</evidence>
<dbReference type="GO" id="GO:0005829">
    <property type="term" value="C:cytosol"/>
    <property type="evidence" value="ECO:0007669"/>
    <property type="project" value="TreeGrafter"/>
</dbReference>
<evidence type="ECO:0000313" key="14">
    <source>
        <dbReference type="Proteomes" id="UP000318428"/>
    </source>
</evidence>
<dbReference type="InterPro" id="IPR051472">
    <property type="entry name" value="T3SS_Stator/FliH"/>
</dbReference>
<keyword evidence="7" id="KW-1005">Bacterial flagellum biogenesis</keyword>
<dbReference type="GO" id="GO:0003774">
    <property type="term" value="F:cytoskeletal motor activity"/>
    <property type="evidence" value="ECO:0007669"/>
    <property type="project" value="InterPro"/>
</dbReference>
<dbReference type="AlphaFoldDB" id="A0A5C5PYF2"/>
<keyword evidence="6" id="KW-0963">Cytoplasm</keyword>
<gene>
    <name evidence="12" type="ORF">FJD37_10220</name>
    <name evidence="11" type="ORF">FJD38_15560</name>
</gene>
<dbReference type="RefSeq" id="WP_122782745.1">
    <property type="nucleotide sequence ID" value="NZ_VFIO01000006.1"/>
</dbReference>
<evidence type="ECO:0000256" key="5">
    <source>
        <dbReference type="ARBA" id="ARBA00022448"/>
    </source>
</evidence>
<evidence type="ECO:0000256" key="4">
    <source>
        <dbReference type="ARBA" id="ARBA00016507"/>
    </source>
</evidence>
<dbReference type="Proteomes" id="UP000317901">
    <property type="component" value="Unassembled WGS sequence"/>
</dbReference>